<dbReference type="Proteomes" id="UP000469452">
    <property type="component" value="Unassembled WGS sequence"/>
</dbReference>
<sequence>MFKFATCIVVSMAASITTAQMQGLNGGGLNGMQGGLGGDQVQGPMGMDQSNQFGGQFGGNMGQPSQFGGQFGGNVGQLNQLGNNMGGLGGAGPTGGMTNGLNTANANQGTAGGANNAQPANPVPTPARSVPSNNPASPVGGGTAPANNAAAPPMGGQPGNMITGGQPGSMGNMMMDNNGQGSDISGAMGGGPSLGPMSAGNGMGNGM</sequence>
<feature type="signal peptide" evidence="2">
    <location>
        <begin position="1"/>
        <end position="19"/>
    </location>
</feature>
<feature type="region of interest" description="Disordered" evidence="1">
    <location>
        <begin position="104"/>
        <end position="157"/>
    </location>
</feature>
<organism evidence="3 4">
    <name type="scientific">Aphanomyces astaci</name>
    <name type="common">Crayfish plague agent</name>
    <dbReference type="NCBI Taxonomy" id="112090"/>
    <lineage>
        <taxon>Eukaryota</taxon>
        <taxon>Sar</taxon>
        <taxon>Stramenopiles</taxon>
        <taxon>Oomycota</taxon>
        <taxon>Saprolegniomycetes</taxon>
        <taxon>Saprolegniales</taxon>
        <taxon>Verrucalvaceae</taxon>
        <taxon>Aphanomyces</taxon>
    </lineage>
</organism>
<keyword evidence="2" id="KW-0732">Signal</keyword>
<evidence type="ECO:0000256" key="1">
    <source>
        <dbReference type="SAM" id="MobiDB-lite"/>
    </source>
</evidence>
<feature type="compositionally biased region" description="Low complexity" evidence="1">
    <location>
        <begin position="144"/>
        <end position="154"/>
    </location>
</feature>
<evidence type="ECO:0000313" key="4">
    <source>
        <dbReference type="Proteomes" id="UP000469452"/>
    </source>
</evidence>
<feature type="compositionally biased region" description="Low complexity" evidence="1">
    <location>
        <begin position="104"/>
        <end position="120"/>
    </location>
</feature>
<dbReference type="AlphaFoldDB" id="A0A6A5ANZ8"/>
<dbReference type="EMBL" id="VJMI01005649">
    <property type="protein sequence ID" value="KAF0768736.1"/>
    <property type="molecule type" value="Genomic_DNA"/>
</dbReference>
<evidence type="ECO:0000256" key="2">
    <source>
        <dbReference type="SAM" id="SignalP"/>
    </source>
</evidence>
<feature type="non-terminal residue" evidence="3">
    <location>
        <position position="207"/>
    </location>
</feature>
<gene>
    <name evidence="3" type="ORF">AaE_002753</name>
</gene>
<name>A0A6A5ANZ8_APHAT</name>
<accession>A0A6A5ANZ8</accession>
<reference evidence="3 4" key="1">
    <citation type="submission" date="2019-06" db="EMBL/GenBank/DDBJ databases">
        <title>Genomics analysis of Aphanomyces spp. identifies a new class of oomycete effector associated with host adaptation.</title>
        <authorList>
            <person name="Gaulin E."/>
        </authorList>
    </citation>
    <scope>NUCLEOTIDE SEQUENCE [LARGE SCALE GENOMIC DNA]</scope>
    <source>
        <strain evidence="3 4">E</strain>
    </source>
</reference>
<protein>
    <submittedName>
        <fullName evidence="3">Uncharacterized protein</fullName>
    </submittedName>
</protein>
<evidence type="ECO:0000313" key="3">
    <source>
        <dbReference type="EMBL" id="KAF0768736.1"/>
    </source>
</evidence>
<feature type="chain" id="PRO_5025445658" evidence="2">
    <location>
        <begin position="20"/>
        <end position="207"/>
    </location>
</feature>
<proteinExistence type="predicted"/>
<comment type="caution">
    <text evidence="3">The sequence shown here is derived from an EMBL/GenBank/DDBJ whole genome shotgun (WGS) entry which is preliminary data.</text>
</comment>